<feature type="region of interest" description="Disordered" evidence="1">
    <location>
        <begin position="1"/>
        <end position="22"/>
    </location>
</feature>
<evidence type="ECO:0000256" key="1">
    <source>
        <dbReference type="SAM" id="MobiDB-lite"/>
    </source>
</evidence>
<name>A0A553PS96_TIGCA</name>
<feature type="region of interest" description="Disordered" evidence="1">
    <location>
        <begin position="221"/>
        <end position="294"/>
    </location>
</feature>
<dbReference type="AlphaFoldDB" id="A0A553PS96"/>
<feature type="region of interest" description="Disordered" evidence="1">
    <location>
        <begin position="604"/>
        <end position="644"/>
    </location>
</feature>
<feature type="compositionally biased region" description="Polar residues" evidence="1">
    <location>
        <begin position="615"/>
        <end position="634"/>
    </location>
</feature>
<dbReference type="Proteomes" id="UP000318571">
    <property type="component" value="Chromosome 12"/>
</dbReference>
<feature type="region of interest" description="Disordered" evidence="1">
    <location>
        <begin position="80"/>
        <end position="102"/>
    </location>
</feature>
<sequence>TTHAEIKLNTVEESQAEETRVPVDEPACNEVVLGLQTEDRVDDARVPVVEPICNEVIVAQQTDQTIHEDPQVLAKRPDERPVIHSQQSIKEDPRYNGLPPGDRRAVGFKDVLKPTLRKDWNCPWVKRDGQGLKRVLRTQFATEPVVAPVATSHCHFYSEPHSILDPGLSEIEVKEMQQKFFEEQQRLIQMEQEKREQEIAEAERRRDEIRQRIEEEKKAVAAAKEAEQREQERKAKELEEQLARDQSKEETKHQQQSNPPSQEDLDNQLVAQLVGAMQASMEENGHSKGYEPSPDELIDVLKNLENLAASNPALYKAIIELEDQPTVVHKAEPVMEEKPHAEVPQEHQNVTEREQVPPFEQEPLPKVDPIPEGLLKDHNVNNNVSGRQNQPAKGRKPDAVNGQDDNGSTGLYPKPMDDYDGDDDPGPCPWAGSLRPVRDNKRNKNQRRSRHEDESDGKAPWAGSLRHVHNPPQSTFHKLPVTQFKRYPDEDAPNPYQGHRINELQRKEEEERLERITSKIRERKTVSNSLLKVLMPKLLAEHSSKYEPLGEDESMRIMQEILAMKIGLRSDQNIEDNEEAEQMIKAITHGEISKDVYSQMADDLENAHQKRKQGQDSSVNINKSSKTVVGNASKPQIEMEDVDL</sequence>
<reference evidence="2 3" key="1">
    <citation type="journal article" date="2018" name="Nat. Ecol. Evol.">
        <title>Genomic signatures of mitonuclear coevolution across populations of Tigriopus californicus.</title>
        <authorList>
            <person name="Barreto F.S."/>
            <person name="Watson E.T."/>
            <person name="Lima T.G."/>
            <person name="Willett C.S."/>
            <person name="Edmands S."/>
            <person name="Li W."/>
            <person name="Burton R.S."/>
        </authorList>
    </citation>
    <scope>NUCLEOTIDE SEQUENCE [LARGE SCALE GENOMIC DNA]</scope>
    <source>
        <strain evidence="2 3">San Diego</strain>
    </source>
</reference>
<comment type="caution">
    <text evidence="2">The sequence shown here is derived from an EMBL/GenBank/DDBJ whole genome shotgun (WGS) entry which is preliminary data.</text>
</comment>
<keyword evidence="3" id="KW-1185">Reference proteome</keyword>
<gene>
    <name evidence="2" type="ORF">TCAL_09450</name>
</gene>
<feature type="compositionally biased region" description="Polar residues" evidence="1">
    <location>
        <begin position="380"/>
        <end position="391"/>
    </location>
</feature>
<feature type="non-terminal residue" evidence="2">
    <location>
        <position position="1"/>
    </location>
</feature>
<organism evidence="2 3">
    <name type="scientific">Tigriopus californicus</name>
    <name type="common">Marine copepod</name>
    <dbReference type="NCBI Taxonomy" id="6832"/>
    <lineage>
        <taxon>Eukaryota</taxon>
        <taxon>Metazoa</taxon>
        <taxon>Ecdysozoa</taxon>
        <taxon>Arthropoda</taxon>
        <taxon>Crustacea</taxon>
        <taxon>Multicrustacea</taxon>
        <taxon>Hexanauplia</taxon>
        <taxon>Copepoda</taxon>
        <taxon>Harpacticoida</taxon>
        <taxon>Harpacticidae</taxon>
        <taxon>Tigriopus</taxon>
    </lineage>
</organism>
<dbReference type="OMA" id="VEXIRAN"/>
<feature type="compositionally biased region" description="Basic and acidic residues" evidence="1">
    <location>
        <begin position="500"/>
        <end position="509"/>
    </location>
</feature>
<evidence type="ECO:0000313" key="3">
    <source>
        <dbReference type="Proteomes" id="UP000318571"/>
    </source>
</evidence>
<evidence type="ECO:0000313" key="2">
    <source>
        <dbReference type="EMBL" id="TRY80557.1"/>
    </source>
</evidence>
<protein>
    <submittedName>
        <fullName evidence="2">Uncharacterized protein</fullName>
    </submittedName>
</protein>
<feature type="region of interest" description="Disordered" evidence="1">
    <location>
        <begin position="336"/>
        <end position="509"/>
    </location>
</feature>
<dbReference type="EMBL" id="VCGU01000001">
    <property type="protein sequence ID" value="TRY80557.1"/>
    <property type="molecule type" value="Genomic_DNA"/>
</dbReference>
<accession>A0A553PS96</accession>
<feature type="compositionally biased region" description="Basic and acidic residues" evidence="1">
    <location>
        <begin position="336"/>
        <end position="355"/>
    </location>
</feature>
<feature type="compositionally biased region" description="Basic and acidic residues" evidence="1">
    <location>
        <begin position="221"/>
        <end position="253"/>
    </location>
</feature>
<proteinExistence type="predicted"/>